<evidence type="ECO:0000256" key="1">
    <source>
        <dbReference type="ARBA" id="ARBA00023015"/>
    </source>
</evidence>
<dbReference type="EMBL" id="JBBPBK010000015">
    <property type="protein sequence ID" value="KAK9268645.1"/>
    <property type="molecule type" value="Genomic_DNA"/>
</dbReference>
<evidence type="ECO:0000313" key="6">
    <source>
        <dbReference type="Proteomes" id="UP001415857"/>
    </source>
</evidence>
<evidence type="ECO:0008006" key="7">
    <source>
        <dbReference type="Google" id="ProtNLM"/>
    </source>
</evidence>
<sequence length="439" mass="49201">MLGSFSSSHEEEEDASDLHLQIPQPSRGFASPAIRMRQLVISCAELVSQSDFSSARRLVSILSANASPYGDSTERLVHQFARALSLRLNRYAPTATTRASVASGGPLMIPADSTSTAPAPMPSANESESEALQSAYLALNQITPFIRFSQLTANQAILEAIEGKRAIHIVDLDIMHGVQWPPLMQAIAERSRSDSLHHPPPMLRITGTGQDLDLLQRTGDRLLKFAQSLGLRFQFHPLVLLFNDQSATSVATLYNLPSALAILPDETLAVNCVLYLHRLLKDDSRDLLRLFLHKIKAMNPKVVTVAEREAHHNHPLFLQRFVEALDHYTAVFDSLEATLPPNSRERLAVEQIWFGREIADIVAAEGDDRRERHERFESWEVMLRTSGFSNVPLSPFALSQARLLLRLHYPSEGYHLHILNNSFFLGWQNRPLFSVSSWH</sequence>
<keyword evidence="2" id="KW-0804">Transcription</keyword>
<gene>
    <name evidence="5" type="ORF">L1049_000402</name>
</gene>
<protein>
    <recommendedName>
        <fullName evidence="7">Scarecrow-like protein 18</fullName>
    </recommendedName>
</protein>
<feature type="region of interest" description="Disordered" evidence="4">
    <location>
        <begin position="1"/>
        <end position="24"/>
    </location>
</feature>
<comment type="similarity">
    <text evidence="3">Belongs to the GRAS family.</text>
</comment>
<feature type="short sequence motif" description="LXXLL motif" evidence="3">
    <location>
        <begin position="276"/>
        <end position="280"/>
    </location>
</feature>
<dbReference type="PANTHER" id="PTHR31636">
    <property type="entry name" value="OSJNBA0084A10.13 PROTEIN-RELATED"/>
    <property type="match status" value="1"/>
</dbReference>
<dbReference type="PROSITE" id="PS50985">
    <property type="entry name" value="GRAS"/>
    <property type="match status" value="1"/>
</dbReference>
<dbReference type="Pfam" id="PF03514">
    <property type="entry name" value="GRAS"/>
    <property type="match status" value="1"/>
</dbReference>
<dbReference type="Proteomes" id="UP001415857">
    <property type="component" value="Unassembled WGS sequence"/>
</dbReference>
<organism evidence="5 6">
    <name type="scientific">Liquidambar formosana</name>
    <name type="common">Formosan gum</name>
    <dbReference type="NCBI Taxonomy" id="63359"/>
    <lineage>
        <taxon>Eukaryota</taxon>
        <taxon>Viridiplantae</taxon>
        <taxon>Streptophyta</taxon>
        <taxon>Embryophyta</taxon>
        <taxon>Tracheophyta</taxon>
        <taxon>Spermatophyta</taxon>
        <taxon>Magnoliopsida</taxon>
        <taxon>eudicotyledons</taxon>
        <taxon>Gunneridae</taxon>
        <taxon>Pentapetalae</taxon>
        <taxon>Saxifragales</taxon>
        <taxon>Altingiaceae</taxon>
        <taxon>Liquidambar</taxon>
    </lineage>
</organism>
<dbReference type="InterPro" id="IPR005202">
    <property type="entry name" value="TF_GRAS"/>
</dbReference>
<dbReference type="AlphaFoldDB" id="A0AAP0N8X5"/>
<comment type="caution">
    <text evidence="3">Lacks conserved residue(s) required for the propagation of feature annotation.</text>
</comment>
<name>A0AAP0N8X5_LIQFO</name>
<evidence type="ECO:0000256" key="4">
    <source>
        <dbReference type="SAM" id="MobiDB-lite"/>
    </source>
</evidence>
<keyword evidence="1" id="KW-0805">Transcription regulation</keyword>
<evidence type="ECO:0000313" key="5">
    <source>
        <dbReference type="EMBL" id="KAK9268645.1"/>
    </source>
</evidence>
<feature type="short sequence motif" description="VHIID" evidence="3">
    <location>
        <begin position="167"/>
        <end position="171"/>
    </location>
</feature>
<keyword evidence="6" id="KW-1185">Reference proteome</keyword>
<reference evidence="5 6" key="1">
    <citation type="journal article" date="2024" name="Plant J.">
        <title>Genome sequences and population genomics reveal climatic adaptation and genomic divergence between two closely related sweetgum species.</title>
        <authorList>
            <person name="Xu W.Q."/>
            <person name="Ren C.Q."/>
            <person name="Zhang X.Y."/>
            <person name="Comes H.P."/>
            <person name="Liu X.H."/>
            <person name="Li Y.G."/>
            <person name="Kettle C.J."/>
            <person name="Jalonen R."/>
            <person name="Gaisberger H."/>
            <person name="Ma Y.Z."/>
            <person name="Qiu Y.X."/>
        </authorList>
    </citation>
    <scope>NUCLEOTIDE SEQUENCE [LARGE SCALE GENOMIC DNA]</scope>
    <source>
        <strain evidence="5">Hangzhou</strain>
    </source>
</reference>
<proteinExistence type="inferred from homology"/>
<comment type="caution">
    <text evidence="5">The sequence shown here is derived from an EMBL/GenBank/DDBJ whole genome shotgun (WGS) entry which is preliminary data.</text>
</comment>
<evidence type="ECO:0000256" key="2">
    <source>
        <dbReference type="ARBA" id="ARBA00023163"/>
    </source>
</evidence>
<accession>A0AAP0N8X5</accession>
<feature type="region of interest" description="SAW" evidence="3">
    <location>
        <begin position="363"/>
        <end position="439"/>
    </location>
</feature>
<evidence type="ECO:0000256" key="3">
    <source>
        <dbReference type="PROSITE-ProRule" id="PRU01191"/>
    </source>
</evidence>